<gene>
    <name evidence="2" type="ORF">B1812_16300</name>
</gene>
<accession>A0A1W6MXQ9</accession>
<dbReference type="InterPro" id="IPR011990">
    <property type="entry name" value="TPR-like_helical_dom_sf"/>
</dbReference>
<evidence type="ECO:0000313" key="3">
    <source>
        <dbReference type="Proteomes" id="UP000193978"/>
    </source>
</evidence>
<organism evidence="2 3">
    <name type="scientific">Methylocystis bryophila</name>
    <dbReference type="NCBI Taxonomy" id="655015"/>
    <lineage>
        <taxon>Bacteria</taxon>
        <taxon>Pseudomonadati</taxon>
        <taxon>Pseudomonadota</taxon>
        <taxon>Alphaproteobacteria</taxon>
        <taxon>Hyphomicrobiales</taxon>
        <taxon>Methylocystaceae</taxon>
        <taxon>Methylocystis</taxon>
    </lineage>
</organism>
<dbReference type="Gene3D" id="3.40.30.10">
    <property type="entry name" value="Glutaredoxin"/>
    <property type="match status" value="1"/>
</dbReference>
<dbReference type="AlphaFoldDB" id="A0A1W6MXQ9"/>
<dbReference type="SUPFAM" id="SSF52833">
    <property type="entry name" value="Thioredoxin-like"/>
    <property type="match status" value="1"/>
</dbReference>
<dbReference type="Pfam" id="PF14561">
    <property type="entry name" value="TPR_20"/>
    <property type="match status" value="1"/>
</dbReference>
<dbReference type="Proteomes" id="UP000193978">
    <property type="component" value="Chromosome"/>
</dbReference>
<dbReference type="InterPro" id="IPR013766">
    <property type="entry name" value="Thioredoxin_domain"/>
</dbReference>
<dbReference type="PROSITE" id="PS51352">
    <property type="entry name" value="THIOREDOXIN_2"/>
    <property type="match status" value="1"/>
</dbReference>
<evidence type="ECO:0000259" key="1">
    <source>
        <dbReference type="PROSITE" id="PS51352"/>
    </source>
</evidence>
<dbReference type="PANTHER" id="PTHR45663">
    <property type="entry name" value="GEO12009P1"/>
    <property type="match status" value="1"/>
</dbReference>
<dbReference type="PANTHER" id="PTHR45663:SF11">
    <property type="entry name" value="GEO12009P1"/>
    <property type="match status" value="1"/>
</dbReference>
<dbReference type="OrthoDB" id="9790390at2"/>
<protein>
    <submittedName>
        <fullName evidence="2">Co-chaperone YbbN</fullName>
    </submittedName>
</protein>
<reference evidence="2 3" key="1">
    <citation type="submission" date="2017-02" db="EMBL/GenBank/DDBJ databases">
        <authorList>
            <person name="Peterson S.W."/>
        </authorList>
    </citation>
    <scope>NUCLEOTIDE SEQUENCE [LARGE SCALE GENOMIC DNA]</scope>
    <source>
        <strain evidence="2 3">S285</strain>
    </source>
</reference>
<sequence>MNSDSFTPSPSGAAPKEATSASLRADVLEASLRRLVVVEFYAPNAAPCAALGRSLARLVAATEGKVAHVRLNVATEPAIAAQLGVKAVPAVIVFDRGRATDGFVGAISEREIRGFLERLVGPIAADVDAFRQLEQLQAEGDLAGAEALLRSLLEQEAPTARAVAELCRLLTESERLDEAEALLSSAPESLRRDAAIAAAVAALENARQASALGEVEELRRRTLASPEDAQARFDLALALNAKGLREEAAAELLDIVRRDRTWNDDGARKQLVQFFDAWGPTDKATIAARRRLSSVLFS</sequence>
<dbReference type="EMBL" id="CP019948">
    <property type="protein sequence ID" value="ARN82385.1"/>
    <property type="molecule type" value="Genomic_DNA"/>
</dbReference>
<dbReference type="GO" id="GO:0005829">
    <property type="term" value="C:cytosol"/>
    <property type="evidence" value="ECO:0007669"/>
    <property type="project" value="TreeGrafter"/>
</dbReference>
<dbReference type="GO" id="GO:0006950">
    <property type="term" value="P:response to stress"/>
    <property type="evidence" value="ECO:0007669"/>
    <property type="project" value="UniProtKB-ARBA"/>
</dbReference>
<dbReference type="Gene3D" id="1.25.40.10">
    <property type="entry name" value="Tetratricopeptide repeat domain"/>
    <property type="match status" value="2"/>
</dbReference>
<proteinExistence type="predicted"/>
<dbReference type="STRING" id="655015.B1812_16300"/>
<dbReference type="RefSeq" id="WP_085772511.1">
    <property type="nucleotide sequence ID" value="NZ_AP027149.1"/>
</dbReference>
<dbReference type="InterPro" id="IPR036249">
    <property type="entry name" value="Thioredoxin-like_sf"/>
</dbReference>
<dbReference type="GO" id="GO:0015035">
    <property type="term" value="F:protein-disulfide reductase activity"/>
    <property type="evidence" value="ECO:0007669"/>
    <property type="project" value="TreeGrafter"/>
</dbReference>
<feature type="domain" description="Thioredoxin" evidence="1">
    <location>
        <begin position="3"/>
        <end position="121"/>
    </location>
</feature>
<keyword evidence="3" id="KW-1185">Reference proteome</keyword>
<dbReference type="GO" id="GO:0045454">
    <property type="term" value="P:cell redox homeostasis"/>
    <property type="evidence" value="ECO:0007669"/>
    <property type="project" value="TreeGrafter"/>
</dbReference>
<name>A0A1W6MXQ9_9HYPH</name>
<dbReference type="Pfam" id="PF00085">
    <property type="entry name" value="Thioredoxin"/>
    <property type="match status" value="1"/>
</dbReference>
<dbReference type="KEGG" id="mbry:B1812_16300"/>
<evidence type="ECO:0000313" key="2">
    <source>
        <dbReference type="EMBL" id="ARN82385.1"/>
    </source>
</evidence>
<dbReference type="Pfam" id="PF14559">
    <property type="entry name" value="TPR_19"/>
    <property type="match status" value="1"/>
</dbReference>